<protein>
    <submittedName>
        <fullName evidence="2">Tripartite tricarboxylate transporter substrate binding protein BugE</fullName>
    </submittedName>
</protein>
<evidence type="ECO:0000313" key="2">
    <source>
        <dbReference type="EMBL" id="QKV51501.1"/>
    </source>
</evidence>
<dbReference type="EMBL" id="CP054840">
    <property type="protein sequence ID" value="QKV51501.1"/>
    <property type="molecule type" value="Genomic_DNA"/>
</dbReference>
<organism evidence="2 3">
    <name type="scientific">Comamonas antarctica</name>
    <dbReference type="NCBI Taxonomy" id="2743470"/>
    <lineage>
        <taxon>Bacteria</taxon>
        <taxon>Pseudomonadati</taxon>
        <taxon>Pseudomonadota</taxon>
        <taxon>Betaproteobacteria</taxon>
        <taxon>Burkholderiales</taxon>
        <taxon>Comamonadaceae</taxon>
        <taxon>Comamonas</taxon>
    </lineage>
</organism>
<dbReference type="Proteomes" id="UP000509579">
    <property type="component" value="Chromosome"/>
</dbReference>
<dbReference type="SUPFAM" id="SSF53850">
    <property type="entry name" value="Periplasmic binding protein-like II"/>
    <property type="match status" value="1"/>
</dbReference>
<keyword evidence="3" id="KW-1185">Reference proteome</keyword>
<dbReference type="AlphaFoldDB" id="A0A6N1WWS6"/>
<dbReference type="RefSeq" id="WP_175502437.1">
    <property type="nucleotide sequence ID" value="NZ_CP054840.1"/>
</dbReference>
<dbReference type="Gene3D" id="3.40.190.10">
    <property type="entry name" value="Periplasmic binding protein-like II"/>
    <property type="match status" value="1"/>
</dbReference>
<gene>
    <name evidence="2" type="ORF">HUK68_00560</name>
</gene>
<dbReference type="Gene3D" id="3.40.190.150">
    <property type="entry name" value="Bordetella uptake gene, domain 1"/>
    <property type="match status" value="1"/>
</dbReference>
<sequence>MQRRHFIASLAATTVVPGMSFAQDNSRPLRIVVPFPPGGSTDMVVRNLQDVLGRLLNQPVVIENRAGAGGSIGMSEVARATDNLTLGVATLSTHGVNPAVLSKLPYDATKDFVGVTEMVKAPGVIVVNPKALPVKDMAELVAYLKANPGKVSYATPGNGTIGHMWGELFKRATGTDMLHIPYRGAGPAINDVLGGQVPVYFDQVASSLAQINSGKVRAIAVSWPERLDVLPNVPTYAELGYKDINDPSWFGLVAPKSMPAAQVARIQKAVAAALKEDVVKQRMAAQGLYPTGTSTAAFTKQIETEIAKMKQVAAYAKIQLD</sequence>
<dbReference type="KEGG" id="aant:HUK68_00560"/>
<dbReference type="InterPro" id="IPR005064">
    <property type="entry name" value="BUG"/>
</dbReference>
<name>A0A6N1WWS6_9BURK</name>
<dbReference type="InterPro" id="IPR042100">
    <property type="entry name" value="Bug_dom1"/>
</dbReference>
<dbReference type="PANTHER" id="PTHR42928">
    <property type="entry name" value="TRICARBOXYLATE-BINDING PROTEIN"/>
    <property type="match status" value="1"/>
</dbReference>
<dbReference type="CDD" id="cd13577">
    <property type="entry name" value="PBP2_BugE_Glu"/>
    <property type="match status" value="1"/>
</dbReference>
<dbReference type="PIRSF" id="PIRSF017082">
    <property type="entry name" value="YflP"/>
    <property type="match status" value="1"/>
</dbReference>
<proteinExistence type="inferred from homology"/>
<comment type="similarity">
    <text evidence="1">Belongs to the UPF0065 (bug) family.</text>
</comment>
<accession>A0A6N1WWS6</accession>
<evidence type="ECO:0000256" key="1">
    <source>
        <dbReference type="ARBA" id="ARBA00006987"/>
    </source>
</evidence>
<dbReference type="Pfam" id="PF03401">
    <property type="entry name" value="TctC"/>
    <property type="match status" value="1"/>
</dbReference>
<evidence type="ECO:0000313" key="3">
    <source>
        <dbReference type="Proteomes" id="UP000509579"/>
    </source>
</evidence>
<dbReference type="PANTHER" id="PTHR42928:SF5">
    <property type="entry name" value="BLR1237 PROTEIN"/>
    <property type="match status" value="1"/>
</dbReference>
<reference evidence="2 3" key="1">
    <citation type="submission" date="2020-06" db="EMBL/GenBank/DDBJ databases">
        <title>Acidovorax antarctica sp. nov., isolated from Corinth ice sheet soil, Antarctic Fields Peninsula.</title>
        <authorList>
            <person name="Xu Q."/>
            <person name="Peng F."/>
        </authorList>
    </citation>
    <scope>NUCLEOTIDE SEQUENCE [LARGE SCALE GENOMIC DNA]</scope>
    <source>
        <strain evidence="2 3">16-35-5</strain>
    </source>
</reference>